<sequence length="50" mass="5596">MELLQHILVFITFAIAVGYMVSKFIWKPAFLTRRKSEKEKACGVSGCGCS</sequence>
<gene>
    <name evidence="2" type="ORF">RM549_07870</name>
</gene>
<keyword evidence="1" id="KW-0812">Transmembrane</keyword>
<evidence type="ECO:0000313" key="2">
    <source>
        <dbReference type="EMBL" id="MDT0689699.1"/>
    </source>
</evidence>
<evidence type="ECO:0000313" key="3">
    <source>
        <dbReference type="Proteomes" id="UP001261624"/>
    </source>
</evidence>
<dbReference type="EMBL" id="JAVRHM010000007">
    <property type="protein sequence ID" value="MDT0689699.1"/>
    <property type="molecule type" value="Genomic_DNA"/>
</dbReference>
<dbReference type="RefSeq" id="WP_311683483.1">
    <property type="nucleotide sequence ID" value="NZ_JAVRHM010000007.1"/>
</dbReference>
<evidence type="ECO:0000256" key="1">
    <source>
        <dbReference type="SAM" id="Phobius"/>
    </source>
</evidence>
<dbReference type="Proteomes" id="UP001261624">
    <property type="component" value="Unassembled WGS sequence"/>
</dbReference>
<evidence type="ECO:0008006" key="4">
    <source>
        <dbReference type="Google" id="ProtNLM"/>
    </source>
</evidence>
<organism evidence="2 3">
    <name type="scientific">Autumnicola patrickiae</name>
    <dbReference type="NCBI Taxonomy" id="3075591"/>
    <lineage>
        <taxon>Bacteria</taxon>
        <taxon>Pseudomonadati</taxon>
        <taxon>Bacteroidota</taxon>
        <taxon>Flavobacteriia</taxon>
        <taxon>Flavobacteriales</taxon>
        <taxon>Flavobacteriaceae</taxon>
        <taxon>Autumnicola</taxon>
    </lineage>
</organism>
<protein>
    <recommendedName>
        <fullName evidence="4">FeoB-associated Cys-rich membrane protein</fullName>
    </recommendedName>
</protein>
<keyword evidence="3" id="KW-1185">Reference proteome</keyword>
<reference evidence="2 3" key="1">
    <citation type="submission" date="2023-09" db="EMBL/GenBank/DDBJ databases">
        <authorList>
            <person name="Rey-Velasco X."/>
        </authorList>
    </citation>
    <scope>NUCLEOTIDE SEQUENCE [LARGE SCALE GENOMIC DNA]</scope>
    <source>
        <strain evidence="2 3">F188</strain>
    </source>
</reference>
<keyword evidence="1" id="KW-1133">Transmembrane helix</keyword>
<proteinExistence type="predicted"/>
<accession>A0ABU3E1Y5</accession>
<keyword evidence="1" id="KW-0472">Membrane</keyword>
<name>A0ABU3E1Y5_9FLAO</name>
<feature type="transmembrane region" description="Helical" evidence="1">
    <location>
        <begin position="6"/>
        <end position="26"/>
    </location>
</feature>
<comment type="caution">
    <text evidence="2">The sequence shown here is derived from an EMBL/GenBank/DDBJ whole genome shotgun (WGS) entry which is preliminary data.</text>
</comment>